<sequence length="595" mass="60184">MKARRRWAPVVPLIAATAMLVTSCGLFTDEKAEALEAFAEALGTGDAAAAAALTTDPAAAEQALRASLDGMSAESLRASIEVADGAGALVTVWDLADGRVVTTEGEATAVDTPAGARIDWSPAVLDSRLAAGGRLLYSDVLDLDTPIVDRSGEPVMTWQPVTVVSIDREAAETSGTEDVAARVAALVSPVVPSITAGSIADGLADAAGNYVVVTRRDEDIAPVREALAGVDGVGLADQARLLTARRGMASPAYQGLPEAWEQILERDSGWSVTIDNPDETIQVAGEDPAEVPEIATTLDLAVQQAAQDAVESSGLPSMIVALEPGTGEVLAVAQNQSASAEGPVALTGLYAPGSTFKIVTTSAALAAGITEPSEVLPCPGIATIEGRTIPNDEEFDLGEVPLRTAFARSCNTTQAMLAVALAPDALTSTARSLGLGVDLGIPGLTTITGSVPVTEGGPARVEAAIGQGEVLASPFGMALAVASLSNDGQMVVPSLIDGETTTSDSTPTRLEPGVAEAIRDMMRETVRSGTATALADIAGLGGKTGTAEVAGAPANGWFIGLTEDIAFATLVVGADSSAPAVAMSGSFLRAVPTVP</sequence>
<reference evidence="3" key="1">
    <citation type="submission" date="2020-09" db="EMBL/GenBank/DDBJ databases">
        <title>Hoyosella lacisalsi sp. nov., a halotolerant actinobacterium isolated from soil of Lake Gudzhirganskoe.</title>
        <authorList>
            <person name="Yang Q."/>
            <person name="Guo P.Y."/>
            <person name="Liu S.W."/>
            <person name="Li F.N."/>
            <person name="Sun C.H."/>
        </authorList>
    </citation>
    <scope>NUCLEOTIDE SEQUENCE</scope>
    <source>
        <strain evidence="3">G463</strain>
    </source>
</reference>
<dbReference type="AlphaFoldDB" id="A0A927J9Z1"/>
<name>A0A927J9Z1_9ACTN</name>
<evidence type="ECO:0000313" key="3">
    <source>
        <dbReference type="EMBL" id="MBD8505359.1"/>
    </source>
</evidence>
<dbReference type="Pfam" id="PF00905">
    <property type="entry name" value="Transpeptidase"/>
    <property type="match status" value="1"/>
</dbReference>
<dbReference type="Gene3D" id="3.40.710.10">
    <property type="entry name" value="DD-peptidase/beta-lactamase superfamily"/>
    <property type="match status" value="1"/>
</dbReference>
<dbReference type="PANTHER" id="PTHR30627">
    <property type="entry name" value="PEPTIDOGLYCAN D,D-TRANSPEPTIDASE"/>
    <property type="match status" value="1"/>
</dbReference>
<dbReference type="InterPro" id="IPR012338">
    <property type="entry name" value="Beta-lactam/transpept-like"/>
</dbReference>
<evidence type="ECO:0000256" key="1">
    <source>
        <dbReference type="SAM" id="SignalP"/>
    </source>
</evidence>
<gene>
    <name evidence="3" type="ORF">HT102_02505</name>
</gene>
<dbReference type="InterPro" id="IPR050515">
    <property type="entry name" value="Beta-lactam/transpept"/>
</dbReference>
<proteinExistence type="predicted"/>
<protein>
    <submittedName>
        <fullName evidence="3">Penicillin-binding protein</fullName>
    </submittedName>
</protein>
<dbReference type="PANTHER" id="PTHR30627:SF24">
    <property type="entry name" value="PENICILLIN-BINDING PROTEIN 4B"/>
    <property type="match status" value="1"/>
</dbReference>
<dbReference type="GO" id="GO:0071555">
    <property type="term" value="P:cell wall organization"/>
    <property type="evidence" value="ECO:0007669"/>
    <property type="project" value="TreeGrafter"/>
</dbReference>
<feature type="chain" id="PRO_5038823235" evidence="1">
    <location>
        <begin position="24"/>
        <end position="595"/>
    </location>
</feature>
<dbReference type="GO" id="GO:0008658">
    <property type="term" value="F:penicillin binding"/>
    <property type="evidence" value="ECO:0007669"/>
    <property type="project" value="InterPro"/>
</dbReference>
<keyword evidence="4" id="KW-1185">Reference proteome</keyword>
<dbReference type="EMBL" id="JACYWE010000001">
    <property type="protein sequence ID" value="MBD8505359.1"/>
    <property type="molecule type" value="Genomic_DNA"/>
</dbReference>
<feature type="domain" description="Penicillin-binding protein transpeptidase" evidence="2">
    <location>
        <begin position="318"/>
        <end position="575"/>
    </location>
</feature>
<organism evidence="3 4">
    <name type="scientific">Lolliginicoccus lacisalsi</name>
    <dbReference type="NCBI Taxonomy" id="2742202"/>
    <lineage>
        <taxon>Bacteria</taxon>
        <taxon>Bacillati</taxon>
        <taxon>Actinomycetota</taxon>
        <taxon>Actinomycetes</taxon>
        <taxon>Mycobacteriales</taxon>
        <taxon>Hoyosellaceae</taxon>
        <taxon>Lolliginicoccus</taxon>
    </lineage>
</organism>
<dbReference type="PROSITE" id="PS51257">
    <property type="entry name" value="PROKAR_LIPOPROTEIN"/>
    <property type="match status" value="1"/>
</dbReference>
<evidence type="ECO:0000259" key="2">
    <source>
        <dbReference type="Pfam" id="PF00905"/>
    </source>
</evidence>
<dbReference type="SUPFAM" id="SSF56601">
    <property type="entry name" value="beta-lactamase/transpeptidase-like"/>
    <property type="match status" value="1"/>
</dbReference>
<feature type="signal peptide" evidence="1">
    <location>
        <begin position="1"/>
        <end position="23"/>
    </location>
</feature>
<accession>A0A927J9Z1</accession>
<dbReference type="InterPro" id="IPR001460">
    <property type="entry name" value="PCN-bd_Tpept"/>
</dbReference>
<keyword evidence="1" id="KW-0732">Signal</keyword>
<comment type="caution">
    <text evidence="3">The sequence shown here is derived from an EMBL/GenBank/DDBJ whole genome shotgun (WGS) entry which is preliminary data.</text>
</comment>
<evidence type="ECO:0000313" key="4">
    <source>
        <dbReference type="Proteomes" id="UP000642993"/>
    </source>
</evidence>
<dbReference type="Proteomes" id="UP000642993">
    <property type="component" value="Unassembled WGS sequence"/>
</dbReference>
<dbReference type="GO" id="GO:0071972">
    <property type="term" value="F:peptidoglycan L,D-transpeptidase activity"/>
    <property type="evidence" value="ECO:0007669"/>
    <property type="project" value="TreeGrafter"/>
</dbReference>
<dbReference type="GO" id="GO:0005886">
    <property type="term" value="C:plasma membrane"/>
    <property type="evidence" value="ECO:0007669"/>
    <property type="project" value="TreeGrafter"/>
</dbReference>